<organism evidence="1 2">
    <name type="scientific">Brachybacterium endophyticum</name>
    <dbReference type="NCBI Taxonomy" id="2182385"/>
    <lineage>
        <taxon>Bacteria</taxon>
        <taxon>Bacillati</taxon>
        <taxon>Actinomycetota</taxon>
        <taxon>Actinomycetes</taxon>
        <taxon>Micrococcales</taxon>
        <taxon>Dermabacteraceae</taxon>
        <taxon>Brachybacterium</taxon>
    </lineage>
</organism>
<comment type="caution">
    <text evidence="1">The sequence shown here is derived from an EMBL/GenBank/DDBJ whole genome shotgun (WGS) entry which is preliminary data.</text>
</comment>
<dbReference type="AlphaFoldDB" id="A0A2U2RH64"/>
<proteinExistence type="predicted"/>
<dbReference type="Proteomes" id="UP000245590">
    <property type="component" value="Unassembled WGS sequence"/>
</dbReference>
<protein>
    <submittedName>
        <fullName evidence="1">Uncharacterized protein</fullName>
    </submittedName>
</protein>
<reference evidence="1 2" key="1">
    <citation type="submission" date="2018-05" db="EMBL/GenBank/DDBJ databases">
        <title>Brachybacterium sp. M1HQ-2T, whole genome shotgun sequence.</title>
        <authorList>
            <person name="Tuo L."/>
        </authorList>
    </citation>
    <scope>NUCLEOTIDE SEQUENCE [LARGE SCALE GENOMIC DNA]</scope>
    <source>
        <strain evidence="1 2">M1HQ-2</strain>
    </source>
</reference>
<accession>A0A2U2RH64</accession>
<keyword evidence="2" id="KW-1185">Reference proteome</keyword>
<sequence length="88" mass="10198">MRHKCRCELCRRANAAYARMRHEERETLHGNLARGDDLEILDRSLITRGKALEAVGSTETEARLDEIIRLRTQIARVRRARDRARTAA</sequence>
<name>A0A2U2RH64_9MICO</name>
<dbReference type="EMBL" id="QFKX01000006">
    <property type="protein sequence ID" value="PWH05213.1"/>
    <property type="molecule type" value="Genomic_DNA"/>
</dbReference>
<evidence type="ECO:0000313" key="1">
    <source>
        <dbReference type="EMBL" id="PWH05213.1"/>
    </source>
</evidence>
<evidence type="ECO:0000313" key="2">
    <source>
        <dbReference type="Proteomes" id="UP000245590"/>
    </source>
</evidence>
<gene>
    <name evidence="1" type="ORF">DEO23_14125</name>
</gene>